<name>A0A160LK54_BACTI</name>
<evidence type="ECO:0000313" key="1">
    <source>
        <dbReference type="EMBL" id="AND28587.1"/>
    </source>
</evidence>
<geneLocation type="plasmid" evidence="1">
    <name>pAM65-52-3-235K</name>
</geneLocation>
<dbReference type="AlphaFoldDB" id="A0A160LK54"/>
<dbReference type="EMBL" id="CP013278">
    <property type="protein sequence ID" value="AND28587.1"/>
    <property type="molecule type" value="Genomic_DNA"/>
</dbReference>
<reference evidence="1" key="1">
    <citation type="journal article" date="2017" name="Res. Microbiol.">
        <title>Comparative genomics of extrachromosomal elements in Bacillus thuringiensis subsp. israelensis.</title>
        <authorList>
            <person name="Bolotin A."/>
            <person name="Gillis A."/>
            <person name="Sanchis V."/>
            <person name="Nielsen-LeRoux C."/>
            <person name="Mahillon J."/>
            <person name="Lereclus D."/>
            <person name="Sorokin A."/>
        </authorList>
    </citation>
    <scope>NUCLEOTIDE SEQUENCE</scope>
    <source>
        <strain evidence="1">AM65-52</strain>
        <plasmid evidence="1">pAM65-52-3-235K</plasmid>
    </source>
</reference>
<proteinExistence type="predicted"/>
<sequence length="84" mass="9692">MGAFISMQPNGLYCRFSGVVDCPTHWNMTREDYLNNTTGTIRSRAEGEDILDNYLKPFSDVLEHFMPHNMAQKEFDKLVKLMSS</sequence>
<accession>A0A160LK54</accession>
<organism evidence="1">
    <name type="scientific">Bacillus thuringiensis subsp. israelensis</name>
    <dbReference type="NCBI Taxonomy" id="1430"/>
    <lineage>
        <taxon>Bacteria</taxon>
        <taxon>Bacillati</taxon>
        <taxon>Bacillota</taxon>
        <taxon>Bacilli</taxon>
        <taxon>Bacillales</taxon>
        <taxon>Bacillaceae</taxon>
        <taxon>Bacillus</taxon>
        <taxon>Bacillus cereus group</taxon>
    </lineage>
</organism>
<dbReference type="RefSeq" id="WP_000500661.1">
    <property type="nucleotide sequence ID" value="NZ_CP013278.1"/>
</dbReference>
<keyword evidence="1" id="KW-0614">Plasmid</keyword>
<gene>
    <name evidence="1" type="ORF">ATN07_33295</name>
</gene>
<dbReference type="PATRIC" id="fig|1430.6.peg.2046"/>
<protein>
    <submittedName>
        <fullName evidence="1">Uncharacterized protein</fullName>
    </submittedName>
</protein>